<reference evidence="24" key="1">
    <citation type="journal article" date="2021" name="PeerJ">
        <title>Extensive microbial diversity within the chicken gut microbiome revealed by metagenomics and culture.</title>
        <authorList>
            <person name="Gilroy R."/>
            <person name="Ravi A."/>
            <person name="Getino M."/>
            <person name="Pursley I."/>
            <person name="Horton D.L."/>
            <person name="Alikhan N.F."/>
            <person name="Baker D."/>
            <person name="Gharbi K."/>
            <person name="Hall N."/>
            <person name="Watson M."/>
            <person name="Adriaenssens E.M."/>
            <person name="Foster-Nyarko E."/>
            <person name="Jarju S."/>
            <person name="Secka A."/>
            <person name="Antonio M."/>
            <person name="Oren A."/>
            <person name="Chaudhuri R.R."/>
            <person name="La Ragione R."/>
            <person name="Hildebrand F."/>
            <person name="Pallen M.J."/>
        </authorList>
    </citation>
    <scope>NUCLEOTIDE SEQUENCE</scope>
    <source>
        <strain evidence="24">CHK193-4272</strain>
    </source>
</reference>
<keyword evidence="14" id="KW-0456">Lyase</keyword>
<protein>
    <recommendedName>
        <fullName evidence="7">Bifunctional chorismate mutase/prephenate dehydratase</fullName>
        <ecNumber evidence="6">4.2.1.51</ecNumber>
    </recommendedName>
    <alternativeName>
        <fullName evidence="17">Chorismate mutase-prephenate dehydratase</fullName>
    </alternativeName>
    <alternativeName>
        <fullName evidence="8">Prephenate dehydratase</fullName>
    </alternativeName>
    <alternativeName>
        <fullName evidence="16">p-protein</fullName>
    </alternativeName>
</protein>
<dbReference type="GO" id="GO:0004106">
    <property type="term" value="F:chorismate mutase activity"/>
    <property type="evidence" value="ECO:0007669"/>
    <property type="project" value="UniProtKB-EC"/>
</dbReference>
<accession>A0A9D1PGQ3</accession>
<evidence type="ECO:0000256" key="19">
    <source>
        <dbReference type="PIRSR" id="PIRSR001500-2"/>
    </source>
</evidence>
<evidence type="ECO:0000256" key="16">
    <source>
        <dbReference type="ARBA" id="ARBA00031175"/>
    </source>
</evidence>
<keyword evidence="11" id="KW-0057">Aromatic amino acid biosynthesis</keyword>
<dbReference type="PIRSF" id="PIRSF001500">
    <property type="entry name" value="Chor_mut_pdt_Ppr"/>
    <property type="match status" value="1"/>
</dbReference>
<dbReference type="Proteomes" id="UP000886808">
    <property type="component" value="Unassembled WGS sequence"/>
</dbReference>
<dbReference type="InterPro" id="IPR001086">
    <property type="entry name" value="Preph_deHydtase"/>
</dbReference>
<dbReference type="Pfam" id="PF01817">
    <property type="entry name" value="CM_2"/>
    <property type="match status" value="1"/>
</dbReference>
<dbReference type="PROSITE" id="PS51168">
    <property type="entry name" value="CHORISMATE_MUT_2"/>
    <property type="match status" value="1"/>
</dbReference>
<dbReference type="SUPFAM" id="SSF55021">
    <property type="entry name" value="ACT-like"/>
    <property type="match status" value="1"/>
</dbReference>
<evidence type="ECO:0000256" key="8">
    <source>
        <dbReference type="ARBA" id="ARBA00021872"/>
    </source>
</evidence>
<evidence type="ECO:0000313" key="25">
    <source>
        <dbReference type="Proteomes" id="UP000886808"/>
    </source>
</evidence>
<evidence type="ECO:0000256" key="12">
    <source>
        <dbReference type="ARBA" id="ARBA00023222"/>
    </source>
</evidence>
<dbReference type="InterPro" id="IPR008242">
    <property type="entry name" value="Chor_mutase/pphenate_deHydtase"/>
</dbReference>
<dbReference type="PANTHER" id="PTHR21022:SF19">
    <property type="entry name" value="PREPHENATE DEHYDRATASE-RELATED"/>
    <property type="match status" value="1"/>
</dbReference>
<comment type="catalytic activity">
    <reaction evidence="18">
        <text>prephenate + H(+) = 3-phenylpyruvate + CO2 + H2O</text>
        <dbReference type="Rhea" id="RHEA:21648"/>
        <dbReference type="ChEBI" id="CHEBI:15377"/>
        <dbReference type="ChEBI" id="CHEBI:15378"/>
        <dbReference type="ChEBI" id="CHEBI:16526"/>
        <dbReference type="ChEBI" id="CHEBI:18005"/>
        <dbReference type="ChEBI" id="CHEBI:29934"/>
        <dbReference type="EC" id="4.2.1.51"/>
    </reaction>
</comment>
<evidence type="ECO:0000256" key="4">
    <source>
        <dbReference type="ARBA" id="ARBA00004741"/>
    </source>
</evidence>
<evidence type="ECO:0000313" key="24">
    <source>
        <dbReference type="EMBL" id="HIV61788.1"/>
    </source>
</evidence>
<dbReference type="Gene3D" id="1.20.59.10">
    <property type="entry name" value="Chorismate mutase"/>
    <property type="match status" value="1"/>
</dbReference>
<feature type="domain" description="ACT" evidence="23">
    <location>
        <begin position="296"/>
        <end position="373"/>
    </location>
</feature>
<feature type="coiled-coil region" evidence="20">
    <location>
        <begin position="4"/>
        <end position="38"/>
    </location>
</feature>
<evidence type="ECO:0000256" key="13">
    <source>
        <dbReference type="ARBA" id="ARBA00023235"/>
    </source>
</evidence>
<reference evidence="24" key="2">
    <citation type="submission" date="2021-04" db="EMBL/GenBank/DDBJ databases">
        <authorList>
            <person name="Gilroy R."/>
        </authorList>
    </citation>
    <scope>NUCLEOTIDE SEQUENCE</scope>
    <source>
        <strain evidence="24">CHK193-4272</strain>
    </source>
</reference>
<dbReference type="GO" id="GO:0005737">
    <property type="term" value="C:cytoplasm"/>
    <property type="evidence" value="ECO:0007669"/>
    <property type="project" value="UniProtKB-SubCell"/>
</dbReference>
<evidence type="ECO:0000256" key="11">
    <source>
        <dbReference type="ARBA" id="ARBA00023141"/>
    </source>
</evidence>
<keyword evidence="9" id="KW-0963">Cytoplasm</keyword>
<feature type="domain" description="Chorismate mutase" evidence="21">
    <location>
        <begin position="1"/>
        <end position="83"/>
    </location>
</feature>
<feature type="site" description="Essential for prephenate dehydratase activity" evidence="19">
    <location>
        <position position="277"/>
    </location>
</feature>
<evidence type="ECO:0000256" key="2">
    <source>
        <dbReference type="ARBA" id="ARBA00002364"/>
    </source>
</evidence>
<gene>
    <name evidence="24" type="ORF">H9746_02930</name>
</gene>
<dbReference type="PANTHER" id="PTHR21022">
    <property type="entry name" value="PREPHENATE DEHYDRATASE P PROTEIN"/>
    <property type="match status" value="1"/>
</dbReference>
<dbReference type="EC" id="4.2.1.51" evidence="6"/>
<dbReference type="PROSITE" id="PS00857">
    <property type="entry name" value="PREPHENATE_DEHYDR_1"/>
    <property type="match status" value="1"/>
</dbReference>
<evidence type="ECO:0000256" key="6">
    <source>
        <dbReference type="ARBA" id="ARBA00013147"/>
    </source>
</evidence>
<dbReference type="PROSITE" id="PS51171">
    <property type="entry name" value="PREPHENATE_DEHYDR_3"/>
    <property type="match status" value="1"/>
</dbReference>
<evidence type="ECO:0000256" key="10">
    <source>
        <dbReference type="ARBA" id="ARBA00022605"/>
    </source>
</evidence>
<dbReference type="InterPro" id="IPR002701">
    <property type="entry name" value="CM_II_prokaryot"/>
</dbReference>
<evidence type="ECO:0000256" key="9">
    <source>
        <dbReference type="ARBA" id="ARBA00022490"/>
    </source>
</evidence>
<evidence type="ECO:0000256" key="7">
    <source>
        <dbReference type="ARBA" id="ARBA00014401"/>
    </source>
</evidence>
<comment type="subcellular location">
    <subcellularLocation>
        <location evidence="3">Cytoplasm</location>
    </subcellularLocation>
</comment>
<evidence type="ECO:0000259" key="22">
    <source>
        <dbReference type="PROSITE" id="PS51171"/>
    </source>
</evidence>
<comment type="pathway">
    <text evidence="4">Amino-acid biosynthesis; L-phenylalanine biosynthesis; phenylpyruvate from prephenate: step 1/1.</text>
</comment>
<evidence type="ECO:0000256" key="1">
    <source>
        <dbReference type="ARBA" id="ARBA00000824"/>
    </source>
</evidence>
<dbReference type="InterPro" id="IPR002912">
    <property type="entry name" value="ACT_dom"/>
</dbReference>
<dbReference type="EMBL" id="DXIE01000021">
    <property type="protein sequence ID" value="HIV61788.1"/>
    <property type="molecule type" value="Genomic_DNA"/>
</dbReference>
<feature type="domain" description="Prephenate dehydratase" evidence="22">
    <location>
        <begin position="108"/>
        <end position="284"/>
    </location>
</feature>
<dbReference type="SUPFAM" id="SSF48600">
    <property type="entry name" value="Chorismate mutase II"/>
    <property type="match status" value="1"/>
</dbReference>
<dbReference type="GO" id="GO:0004664">
    <property type="term" value="F:prephenate dehydratase activity"/>
    <property type="evidence" value="ECO:0007669"/>
    <property type="project" value="UniProtKB-EC"/>
</dbReference>
<evidence type="ECO:0000256" key="20">
    <source>
        <dbReference type="SAM" id="Coils"/>
    </source>
</evidence>
<organism evidence="24 25">
    <name type="scientific">Candidatus Butyricicoccus avistercoris</name>
    <dbReference type="NCBI Taxonomy" id="2838518"/>
    <lineage>
        <taxon>Bacteria</taxon>
        <taxon>Bacillati</taxon>
        <taxon>Bacillota</taxon>
        <taxon>Clostridia</taxon>
        <taxon>Eubacteriales</taxon>
        <taxon>Butyricicoccaceae</taxon>
        <taxon>Butyricicoccus</taxon>
    </lineage>
</organism>
<dbReference type="InterPro" id="IPR018528">
    <property type="entry name" value="Preph_deHydtase_CS"/>
</dbReference>
<dbReference type="SUPFAM" id="SSF53850">
    <property type="entry name" value="Periplasmic binding protein-like II"/>
    <property type="match status" value="1"/>
</dbReference>
<dbReference type="Gene3D" id="3.40.190.10">
    <property type="entry name" value="Periplasmic binding protein-like II"/>
    <property type="match status" value="2"/>
</dbReference>
<sequence length="384" mass="43944">MRMLNEIREDINQVDNEIRKLFAKRMKLAEQVAEYKLETNDKVLKPDREAALIKMMSDDMPEDIKHGYISMLKTSIRVSRMHQYQYMLKQNPEKLKYHYLEPNNTPKTVVYQGLPASYQSQAAKAMFKNAENIFHVATFEDVFKAVSEDRAEIGVVPIENSSIGTINEVCDLLMKYDLYISRSHINDIRHCLAGCNSATIDDVKQVYSITPALDQCKNYLKEKEFEPCKTTNTAVAAQQIHDFNDITKAAVCSEDAARLYGLKILAACINDDKTNQTRFVAISKKLSASENDNRVSIAFTLPHEQGTLAAALSMFSDRNINLTEIHSRPLAETPWNYRFYADFEGSLANEDTRSLIYQLSEELSSFRLLGSYQITQNNEVYYEN</sequence>
<dbReference type="Gene3D" id="3.30.70.260">
    <property type="match status" value="1"/>
</dbReference>
<name>A0A9D1PGQ3_9FIRM</name>
<keyword evidence="13 24" id="KW-0413">Isomerase</keyword>
<dbReference type="SMART" id="SM00830">
    <property type="entry name" value="CM_2"/>
    <property type="match status" value="1"/>
</dbReference>
<comment type="caution">
    <text evidence="24">The sequence shown here is derived from an EMBL/GenBank/DDBJ whole genome shotgun (WGS) entry which is preliminary data.</text>
</comment>
<comment type="catalytic activity">
    <reaction evidence="1">
        <text>chorismate = prephenate</text>
        <dbReference type="Rhea" id="RHEA:13897"/>
        <dbReference type="ChEBI" id="CHEBI:29748"/>
        <dbReference type="ChEBI" id="CHEBI:29934"/>
        <dbReference type="EC" id="5.4.99.5"/>
    </reaction>
</comment>
<evidence type="ECO:0000259" key="23">
    <source>
        <dbReference type="PROSITE" id="PS51671"/>
    </source>
</evidence>
<dbReference type="CDD" id="cd04905">
    <property type="entry name" value="ACT_CM-PDT"/>
    <property type="match status" value="1"/>
</dbReference>
<evidence type="ECO:0000256" key="3">
    <source>
        <dbReference type="ARBA" id="ARBA00004496"/>
    </source>
</evidence>
<dbReference type="Pfam" id="PF00800">
    <property type="entry name" value="PDT"/>
    <property type="match status" value="1"/>
</dbReference>
<proteinExistence type="predicted"/>
<dbReference type="PROSITE" id="PS51671">
    <property type="entry name" value="ACT"/>
    <property type="match status" value="1"/>
</dbReference>
<evidence type="ECO:0000256" key="5">
    <source>
        <dbReference type="ARBA" id="ARBA00004817"/>
    </source>
</evidence>
<dbReference type="GO" id="GO:0009094">
    <property type="term" value="P:L-phenylalanine biosynthetic process"/>
    <property type="evidence" value="ECO:0007669"/>
    <property type="project" value="UniProtKB-KW"/>
</dbReference>
<evidence type="ECO:0000259" key="21">
    <source>
        <dbReference type="PROSITE" id="PS51168"/>
    </source>
</evidence>
<dbReference type="InterPro" id="IPR045865">
    <property type="entry name" value="ACT-like_dom_sf"/>
</dbReference>
<keyword evidence="15" id="KW-0511">Multifunctional enzyme</keyword>
<evidence type="ECO:0000256" key="15">
    <source>
        <dbReference type="ARBA" id="ARBA00023268"/>
    </source>
</evidence>
<keyword evidence="10" id="KW-0028">Amino-acid biosynthesis</keyword>
<dbReference type="GO" id="GO:0046417">
    <property type="term" value="P:chorismate metabolic process"/>
    <property type="evidence" value="ECO:0007669"/>
    <property type="project" value="InterPro"/>
</dbReference>
<keyword evidence="20" id="KW-0175">Coiled coil</keyword>
<keyword evidence="12" id="KW-0584">Phenylalanine biosynthesis</keyword>
<evidence type="ECO:0000256" key="17">
    <source>
        <dbReference type="ARBA" id="ARBA00031520"/>
    </source>
</evidence>
<evidence type="ECO:0000256" key="14">
    <source>
        <dbReference type="ARBA" id="ARBA00023239"/>
    </source>
</evidence>
<comment type="pathway">
    <text evidence="5">Metabolic intermediate biosynthesis; prephenate biosynthesis; prephenate from chorismate: step 1/1.</text>
</comment>
<comment type="function">
    <text evidence="2">Catalyzes the Claisen rearrangement of chorismate to prephenate and the decarboxylation/dehydration of prephenate to phenylpyruvate.</text>
</comment>
<dbReference type="InterPro" id="IPR036979">
    <property type="entry name" value="CM_dom_sf"/>
</dbReference>
<evidence type="ECO:0000256" key="18">
    <source>
        <dbReference type="ARBA" id="ARBA00047848"/>
    </source>
</evidence>
<dbReference type="InterPro" id="IPR036263">
    <property type="entry name" value="Chorismate_II_sf"/>
</dbReference>
<dbReference type="AlphaFoldDB" id="A0A9D1PGQ3"/>
<dbReference type="CDD" id="cd13631">
    <property type="entry name" value="PBP2_Ct-PDT_like"/>
    <property type="match status" value="1"/>
</dbReference>